<name>A0AAV5EN41_ELECO</name>
<reference evidence="1" key="1">
    <citation type="journal article" date="2018" name="DNA Res.">
        <title>Multiple hybrid de novo genome assembly of finger millet, an orphan allotetraploid crop.</title>
        <authorList>
            <person name="Hatakeyama M."/>
            <person name="Aluri S."/>
            <person name="Balachadran M.T."/>
            <person name="Sivarajan S.R."/>
            <person name="Patrignani A."/>
            <person name="Gruter S."/>
            <person name="Poveda L."/>
            <person name="Shimizu-Inatsugi R."/>
            <person name="Baeten J."/>
            <person name="Francoijs K.J."/>
            <person name="Nataraja K.N."/>
            <person name="Reddy Y.A.N."/>
            <person name="Phadnis S."/>
            <person name="Ravikumar R.L."/>
            <person name="Schlapbach R."/>
            <person name="Sreeman S.M."/>
            <person name="Shimizu K.K."/>
        </authorList>
    </citation>
    <scope>NUCLEOTIDE SEQUENCE</scope>
</reference>
<dbReference type="Proteomes" id="UP001054889">
    <property type="component" value="Unassembled WGS sequence"/>
</dbReference>
<evidence type="ECO:0000313" key="1">
    <source>
        <dbReference type="EMBL" id="GJN24714.1"/>
    </source>
</evidence>
<accession>A0AAV5EN41</accession>
<gene>
    <name evidence="1" type="primary">gb12469</name>
    <name evidence="1" type="ORF">PR202_gb12469</name>
</gene>
<proteinExistence type="predicted"/>
<dbReference type="AlphaFoldDB" id="A0AAV5EN41"/>
<keyword evidence="2" id="KW-1185">Reference proteome</keyword>
<comment type="caution">
    <text evidence="1">The sequence shown here is derived from an EMBL/GenBank/DDBJ whole genome shotgun (WGS) entry which is preliminary data.</text>
</comment>
<dbReference type="EMBL" id="BQKI01000077">
    <property type="protein sequence ID" value="GJN24714.1"/>
    <property type="molecule type" value="Genomic_DNA"/>
</dbReference>
<sequence length="263" mass="29120">MCATWRQQALVGLDFVPMQRRERPGFQATVCTMYPRGLPPPAWLEKCKKIPEPSEEFPTLVRVTMWFEPVSERGINSERPCRLGRFDKFSSEASLCLSGSSDAHRVFTPRAGPLACRRRRIEAYAPAYPLACRRLLEAGLLACHRRSVERCHRFGLAPSPVHPLATAGGGQAHVSTRRDEQRIEEEEGALMNGEPVRYSVTARATSPSMARRPFQSSALAFINPPVLASAVSPWRSGTSDATESAATVYANQAWPVPLAQLEC</sequence>
<protein>
    <submittedName>
        <fullName evidence="1">Uncharacterized protein</fullName>
    </submittedName>
</protein>
<organism evidence="1 2">
    <name type="scientific">Eleusine coracana subsp. coracana</name>
    <dbReference type="NCBI Taxonomy" id="191504"/>
    <lineage>
        <taxon>Eukaryota</taxon>
        <taxon>Viridiplantae</taxon>
        <taxon>Streptophyta</taxon>
        <taxon>Embryophyta</taxon>
        <taxon>Tracheophyta</taxon>
        <taxon>Spermatophyta</taxon>
        <taxon>Magnoliopsida</taxon>
        <taxon>Liliopsida</taxon>
        <taxon>Poales</taxon>
        <taxon>Poaceae</taxon>
        <taxon>PACMAD clade</taxon>
        <taxon>Chloridoideae</taxon>
        <taxon>Cynodonteae</taxon>
        <taxon>Eleusininae</taxon>
        <taxon>Eleusine</taxon>
    </lineage>
</organism>
<reference evidence="1" key="2">
    <citation type="submission" date="2021-12" db="EMBL/GenBank/DDBJ databases">
        <title>Resequencing data analysis of finger millet.</title>
        <authorList>
            <person name="Hatakeyama M."/>
            <person name="Aluri S."/>
            <person name="Balachadran M.T."/>
            <person name="Sivarajan S.R."/>
            <person name="Poveda L."/>
            <person name="Shimizu-Inatsugi R."/>
            <person name="Schlapbach R."/>
            <person name="Sreeman S.M."/>
            <person name="Shimizu K.K."/>
        </authorList>
    </citation>
    <scope>NUCLEOTIDE SEQUENCE</scope>
</reference>
<evidence type="ECO:0000313" key="2">
    <source>
        <dbReference type="Proteomes" id="UP001054889"/>
    </source>
</evidence>